<organism evidence="1">
    <name type="scientific">Streptomyces sp. Y1</name>
    <dbReference type="NCBI Taxonomy" id="3238634"/>
    <lineage>
        <taxon>Bacteria</taxon>
        <taxon>Bacillati</taxon>
        <taxon>Actinomycetota</taxon>
        <taxon>Actinomycetes</taxon>
        <taxon>Kitasatosporales</taxon>
        <taxon>Streptomycetaceae</taxon>
        <taxon>Streptomyces</taxon>
    </lineage>
</organism>
<sequence length="163" mass="17067">MTDDPAAHLAALDDLLARPYPAAETGDATGYGGPGWWVQDLYVSGEFWDDEDGEALQRADEEAAGHFDALARALTARWGEPFTVDLWSYLVASFDGEQPGREAPEPIGLLSGRATVLHVWPLPGGGRWLGLAVGQEDKELPVVLSVAVAAGPAPAPVAPPAAG</sequence>
<protein>
    <submittedName>
        <fullName evidence="1">Uncharacterized protein</fullName>
    </submittedName>
</protein>
<dbReference type="AlphaFoldDB" id="A0AB39TU92"/>
<dbReference type="RefSeq" id="WP_369184996.1">
    <property type="nucleotide sequence ID" value="NZ_CP163445.1"/>
</dbReference>
<dbReference type="EMBL" id="CP163445">
    <property type="protein sequence ID" value="XDQ82699.1"/>
    <property type="molecule type" value="Genomic_DNA"/>
</dbReference>
<gene>
    <name evidence="1" type="ORF">AB2U05_31475</name>
</gene>
<reference evidence="1" key="1">
    <citation type="submission" date="2024-07" db="EMBL/GenBank/DDBJ databases">
        <authorList>
            <person name="Yu S.T."/>
        </authorList>
    </citation>
    <scope>NUCLEOTIDE SEQUENCE</scope>
    <source>
        <strain evidence="1">Y1</strain>
    </source>
</reference>
<name>A0AB39TU92_9ACTN</name>
<evidence type="ECO:0000313" key="1">
    <source>
        <dbReference type="EMBL" id="XDQ82699.1"/>
    </source>
</evidence>
<accession>A0AB39TU92</accession>
<proteinExistence type="predicted"/>